<evidence type="ECO:0000313" key="3">
    <source>
        <dbReference type="EMBL" id="QCL97995.1"/>
    </source>
</evidence>
<accession>A0A4D7YNF8</accession>
<dbReference type="SMART" id="SM00226">
    <property type="entry name" value="LMWPc"/>
    <property type="match status" value="1"/>
</dbReference>
<keyword evidence="3" id="KW-0614">Plasmid</keyword>
<name>A0A4D7YNF8_AGRTU</name>
<proteinExistence type="predicted"/>
<dbReference type="PANTHER" id="PTHR43428:SF1">
    <property type="entry name" value="ARSENATE REDUCTASE"/>
    <property type="match status" value="1"/>
</dbReference>
<dbReference type="PANTHER" id="PTHR43428">
    <property type="entry name" value="ARSENATE REDUCTASE"/>
    <property type="match status" value="1"/>
</dbReference>
<dbReference type="Pfam" id="PF01451">
    <property type="entry name" value="LMWPc"/>
    <property type="match status" value="1"/>
</dbReference>
<gene>
    <name evidence="3" type="ORF">CFBP7129_25730</name>
</gene>
<dbReference type="InterPro" id="IPR023485">
    <property type="entry name" value="Ptyr_pPase"/>
</dbReference>
<evidence type="ECO:0000313" key="4">
    <source>
        <dbReference type="Proteomes" id="UP000298649"/>
    </source>
</evidence>
<dbReference type="SUPFAM" id="SSF52788">
    <property type="entry name" value="Phosphotyrosine protein phosphatases I"/>
    <property type="match status" value="1"/>
</dbReference>
<dbReference type="InterPro" id="IPR036196">
    <property type="entry name" value="Ptyr_pPase_sf"/>
</dbReference>
<keyword evidence="1" id="KW-0059">Arsenical resistance</keyword>
<dbReference type="Proteomes" id="UP000298649">
    <property type="component" value="Plasmid pAtCFBP7129a"/>
</dbReference>
<reference evidence="3 4" key="1">
    <citation type="submission" date="2019-04" db="EMBL/GenBank/DDBJ databases">
        <title>Complete genome sequence of Agrobacterium tumefaciens CFBP7129.</title>
        <authorList>
            <person name="Haryono M."/>
            <person name="Lin Y.-C."/>
            <person name="Lai E.-M."/>
            <person name="Kuo C.-H."/>
        </authorList>
    </citation>
    <scope>NUCLEOTIDE SEQUENCE [LARGE SCALE GENOMIC DNA]</scope>
    <source>
        <strain evidence="3 4">CFBP7129</strain>
        <plasmid evidence="4">patcfbp7129a</plasmid>
    </source>
</reference>
<dbReference type="AlphaFoldDB" id="A0A4D7YNF8"/>
<evidence type="ECO:0000259" key="2">
    <source>
        <dbReference type="SMART" id="SM00226"/>
    </source>
</evidence>
<organism evidence="3 4">
    <name type="scientific">Agrobacterium tumefaciens</name>
    <dbReference type="NCBI Taxonomy" id="358"/>
    <lineage>
        <taxon>Bacteria</taxon>
        <taxon>Pseudomonadati</taxon>
        <taxon>Pseudomonadota</taxon>
        <taxon>Alphaproteobacteria</taxon>
        <taxon>Hyphomicrobiales</taxon>
        <taxon>Rhizobiaceae</taxon>
        <taxon>Rhizobium/Agrobacterium group</taxon>
        <taxon>Agrobacterium</taxon>
        <taxon>Agrobacterium tumefaciens complex</taxon>
    </lineage>
</organism>
<dbReference type="Gene3D" id="3.40.50.2300">
    <property type="match status" value="1"/>
</dbReference>
<protein>
    <submittedName>
        <fullName evidence="3">Protein tyrosine phosphatase</fullName>
    </submittedName>
</protein>
<dbReference type="GO" id="GO:0046685">
    <property type="term" value="P:response to arsenic-containing substance"/>
    <property type="evidence" value="ECO:0007669"/>
    <property type="project" value="UniProtKB-KW"/>
</dbReference>
<sequence length="167" mass="18511">MQNGIYRVLFLSRRNSARSVMAEAILNKIGKGRFEAVSAAVDPAPVIEPTVLELLRAADYPIENITPRHFGAFAEAGAADLDFVFTLSDTAAGETLPEWPGLPITSHWRCPDPLLVEGETWERKQAFTQVLTGLERRLNIFISLPFTSLDRMSLQNQIRSLGEGQEA</sequence>
<geneLocation type="plasmid" evidence="4">
    <name>patcfbp7129a</name>
</geneLocation>
<dbReference type="EMBL" id="CP039924">
    <property type="protein sequence ID" value="QCL97995.1"/>
    <property type="molecule type" value="Genomic_DNA"/>
</dbReference>
<feature type="domain" description="Phosphotyrosine protein phosphatase I" evidence="2">
    <location>
        <begin position="6"/>
        <end position="144"/>
    </location>
</feature>
<evidence type="ECO:0000256" key="1">
    <source>
        <dbReference type="ARBA" id="ARBA00022849"/>
    </source>
</evidence>